<feature type="transmembrane region" description="Helical" evidence="8">
    <location>
        <begin position="170"/>
        <end position="194"/>
    </location>
</feature>
<feature type="transmembrane region" description="Helical" evidence="8">
    <location>
        <begin position="214"/>
        <end position="232"/>
    </location>
</feature>
<dbReference type="PANTHER" id="PTHR24243">
    <property type="entry name" value="G-PROTEIN COUPLED RECEPTOR"/>
    <property type="match status" value="1"/>
</dbReference>
<dbReference type="EMBL" id="CAJOBA010000498">
    <property type="protein sequence ID" value="CAF3537134.1"/>
    <property type="molecule type" value="Genomic_DNA"/>
</dbReference>
<evidence type="ECO:0000313" key="10">
    <source>
        <dbReference type="EMBL" id="CAF0757689.1"/>
    </source>
</evidence>
<organism evidence="10 12">
    <name type="scientific">Didymodactylos carnosus</name>
    <dbReference type="NCBI Taxonomy" id="1234261"/>
    <lineage>
        <taxon>Eukaryota</taxon>
        <taxon>Metazoa</taxon>
        <taxon>Spiralia</taxon>
        <taxon>Gnathifera</taxon>
        <taxon>Rotifera</taxon>
        <taxon>Eurotatoria</taxon>
        <taxon>Bdelloidea</taxon>
        <taxon>Philodinida</taxon>
        <taxon>Philodinidae</taxon>
        <taxon>Didymodactylos</taxon>
    </lineage>
</organism>
<evidence type="ECO:0000256" key="3">
    <source>
        <dbReference type="ARBA" id="ARBA00022989"/>
    </source>
</evidence>
<evidence type="ECO:0000256" key="1">
    <source>
        <dbReference type="ARBA" id="ARBA00004141"/>
    </source>
</evidence>
<keyword evidence="7" id="KW-0807">Transducer</keyword>
<feature type="transmembrane region" description="Helical" evidence="8">
    <location>
        <begin position="75"/>
        <end position="95"/>
    </location>
</feature>
<feature type="domain" description="G-protein coupled receptors family 1 profile" evidence="9">
    <location>
        <begin position="45"/>
        <end position="233"/>
    </location>
</feature>
<dbReference type="Gene3D" id="1.20.1070.10">
    <property type="entry name" value="Rhodopsin 7-helix transmembrane proteins"/>
    <property type="match status" value="1"/>
</dbReference>
<keyword evidence="3 8" id="KW-1133">Transmembrane helix</keyword>
<dbReference type="InterPro" id="IPR017452">
    <property type="entry name" value="GPCR_Rhodpsn_7TM"/>
</dbReference>
<dbReference type="Proteomes" id="UP000677228">
    <property type="component" value="Unassembled WGS sequence"/>
</dbReference>
<dbReference type="Proteomes" id="UP000682733">
    <property type="component" value="Unassembled WGS sequence"/>
</dbReference>
<keyword evidence="5 8" id="KW-0472">Membrane</keyword>
<dbReference type="PANTHER" id="PTHR24243:SF233">
    <property type="entry name" value="THYROTROPIN-RELEASING HORMONE RECEPTOR"/>
    <property type="match status" value="1"/>
</dbReference>
<evidence type="ECO:0000256" key="7">
    <source>
        <dbReference type="ARBA" id="ARBA00023224"/>
    </source>
</evidence>
<evidence type="ECO:0000256" key="8">
    <source>
        <dbReference type="SAM" id="Phobius"/>
    </source>
</evidence>
<dbReference type="Pfam" id="PF00001">
    <property type="entry name" value="7tm_1"/>
    <property type="match status" value="1"/>
</dbReference>
<dbReference type="SUPFAM" id="SSF81321">
    <property type="entry name" value="Family A G protein-coupled receptor-like"/>
    <property type="match status" value="1"/>
</dbReference>
<dbReference type="CDD" id="cd00637">
    <property type="entry name" value="7tm_classA_rhodopsin-like"/>
    <property type="match status" value="1"/>
</dbReference>
<evidence type="ECO:0000256" key="6">
    <source>
        <dbReference type="ARBA" id="ARBA00023170"/>
    </source>
</evidence>
<dbReference type="EMBL" id="CAJNOK010000498">
    <property type="protein sequence ID" value="CAF0757689.1"/>
    <property type="molecule type" value="Genomic_DNA"/>
</dbReference>
<evidence type="ECO:0000313" key="12">
    <source>
        <dbReference type="Proteomes" id="UP000677228"/>
    </source>
</evidence>
<evidence type="ECO:0000313" key="11">
    <source>
        <dbReference type="EMBL" id="CAF3537134.1"/>
    </source>
</evidence>
<dbReference type="GO" id="GO:0005886">
    <property type="term" value="C:plasma membrane"/>
    <property type="evidence" value="ECO:0007669"/>
    <property type="project" value="TreeGrafter"/>
</dbReference>
<protein>
    <recommendedName>
        <fullName evidence="9">G-protein coupled receptors family 1 profile domain-containing protein</fullName>
    </recommendedName>
</protein>
<dbReference type="GO" id="GO:0004930">
    <property type="term" value="F:G protein-coupled receptor activity"/>
    <property type="evidence" value="ECO:0007669"/>
    <property type="project" value="UniProtKB-KW"/>
</dbReference>
<proteinExistence type="predicted"/>
<sequence>MGGFDGPDRVLWLWLQAMSIIKRDPRDILSCGGYYSCIVGSSMISNFLLANGSFDRVLIIIFPHKYQEIVTNKRVLLRIILTVLIISLLMTHFHFSLYYQPELKLSARSCEYYPYARLWIGRIWPIVHSILFAFIPSFIICTCSFIILWNRYHHKMKTVNSTAATRMKTLSLLLVIFSIYSTLTLLPITILQFFSQYFLDDNTNCRKIGMWKMLLYLCCTLMAINYSNKFYINLVTSTQFRQDFLKLVTFKRKNVKNPNNRLIEM</sequence>
<evidence type="ECO:0000256" key="5">
    <source>
        <dbReference type="ARBA" id="ARBA00023136"/>
    </source>
</evidence>
<keyword evidence="2 8" id="KW-0812">Transmembrane</keyword>
<comment type="subcellular location">
    <subcellularLocation>
        <location evidence="1">Membrane</location>
        <topology evidence="1">Multi-pass membrane protein</topology>
    </subcellularLocation>
</comment>
<dbReference type="AlphaFoldDB" id="A0A8S2CXP2"/>
<dbReference type="PROSITE" id="PS50262">
    <property type="entry name" value="G_PROTEIN_RECEP_F1_2"/>
    <property type="match status" value="1"/>
</dbReference>
<evidence type="ECO:0000256" key="2">
    <source>
        <dbReference type="ARBA" id="ARBA00022692"/>
    </source>
</evidence>
<keyword evidence="4" id="KW-0297">G-protein coupled receptor</keyword>
<evidence type="ECO:0000256" key="4">
    <source>
        <dbReference type="ARBA" id="ARBA00023040"/>
    </source>
</evidence>
<accession>A0A8S2CXP2</accession>
<keyword evidence="6" id="KW-0675">Receptor</keyword>
<gene>
    <name evidence="10" type="ORF">OVA965_LOCUS2377</name>
    <name evidence="11" type="ORF">TMI583_LOCUS2377</name>
</gene>
<feature type="transmembrane region" description="Helical" evidence="8">
    <location>
        <begin position="33"/>
        <end position="54"/>
    </location>
</feature>
<feature type="transmembrane region" description="Helical" evidence="8">
    <location>
        <begin position="123"/>
        <end position="149"/>
    </location>
</feature>
<dbReference type="InterPro" id="IPR000276">
    <property type="entry name" value="GPCR_Rhodpsn"/>
</dbReference>
<comment type="caution">
    <text evidence="10">The sequence shown here is derived from an EMBL/GenBank/DDBJ whole genome shotgun (WGS) entry which is preliminary data.</text>
</comment>
<reference evidence="10" key="1">
    <citation type="submission" date="2021-02" db="EMBL/GenBank/DDBJ databases">
        <authorList>
            <person name="Nowell W R."/>
        </authorList>
    </citation>
    <scope>NUCLEOTIDE SEQUENCE</scope>
</reference>
<name>A0A8S2CXP2_9BILA</name>
<evidence type="ECO:0000259" key="9">
    <source>
        <dbReference type="PROSITE" id="PS50262"/>
    </source>
</evidence>